<dbReference type="NCBIfam" id="TIGR00444">
    <property type="entry name" value="mazG"/>
    <property type="match status" value="1"/>
</dbReference>
<evidence type="ECO:0000313" key="4">
    <source>
        <dbReference type="Proteomes" id="UP000432015"/>
    </source>
</evidence>
<dbReference type="GO" id="GO:0047429">
    <property type="term" value="F:nucleoside triphosphate diphosphatase activity"/>
    <property type="evidence" value="ECO:0007669"/>
    <property type="project" value="TreeGrafter"/>
</dbReference>
<dbReference type="FunFam" id="1.10.287.1080:FF:000001">
    <property type="entry name" value="Nucleoside triphosphate pyrophosphohydrolase"/>
    <property type="match status" value="1"/>
</dbReference>
<dbReference type="GO" id="GO:0006950">
    <property type="term" value="P:response to stress"/>
    <property type="evidence" value="ECO:0007669"/>
    <property type="project" value="UniProtKB-ARBA"/>
</dbReference>
<feature type="domain" description="NTP pyrophosphohydrolase MazG-like" evidence="2">
    <location>
        <begin position="131"/>
        <end position="207"/>
    </location>
</feature>
<gene>
    <name evidence="3" type="ORF">GNZ18_25675</name>
</gene>
<keyword evidence="4" id="KW-1185">Reference proteome</keyword>
<dbReference type="AlphaFoldDB" id="A0A7K1L6E1"/>
<organism evidence="3 4">
    <name type="scientific">Actinomadura litoris</name>
    <dbReference type="NCBI Taxonomy" id="2678616"/>
    <lineage>
        <taxon>Bacteria</taxon>
        <taxon>Bacillati</taxon>
        <taxon>Actinomycetota</taxon>
        <taxon>Actinomycetes</taxon>
        <taxon>Streptosporangiales</taxon>
        <taxon>Thermomonosporaceae</taxon>
        <taxon>Actinomadura</taxon>
    </lineage>
</organism>
<dbReference type="PANTHER" id="PTHR30522">
    <property type="entry name" value="NUCLEOSIDE TRIPHOSPHATE PYROPHOSPHOHYDROLASE"/>
    <property type="match status" value="1"/>
</dbReference>
<dbReference type="Pfam" id="PF03819">
    <property type="entry name" value="MazG"/>
    <property type="match status" value="1"/>
</dbReference>
<dbReference type="GO" id="GO:0046076">
    <property type="term" value="P:dTTP catabolic process"/>
    <property type="evidence" value="ECO:0007669"/>
    <property type="project" value="TreeGrafter"/>
</dbReference>
<dbReference type="GO" id="GO:0046052">
    <property type="term" value="P:UTP catabolic process"/>
    <property type="evidence" value="ECO:0007669"/>
    <property type="project" value="TreeGrafter"/>
</dbReference>
<dbReference type="GO" id="GO:0046047">
    <property type="term" value="P:TTP catabolic process"/>
    <property type="evidence" value="ECO:0007669"/>
    <property type="project" value="TreeGrafter"/>
</dbReference>
<comment type="caution">
    <text evidence="3">The sequence shown here is derived from an EMBL/GenBank/DDBJ whole genome shotgun (WGS) entry which is preliminary data.</text>
</comment>
<dbReference type="CDD" id="cd11528">
    <property type="entry name" value="NTP-PPase_MazG_Nterm"/>
    <property type="match status" value="1"/>
</dbReference>
<dbReference type="EMBL" id="WOFH01000009">
    <property type="protein sequence ID" value="MUN39959.1"/>
    <property type="molecule type" value="Genomic_DNA"/>
</dbReference>
<dbReference type="GO" id="GO:0046061">
    <property type="term" value="P:dATP catabolic process"/>
    <property type="evidence" value="ECO:0007669"/>
    <property type="project" value="TreeGrafter"/>
</dbReference>
<dbReference type="SUPFAM" id="SSF101386">
    <property type="entry name" value="all-alpha NTP pyrophosphatases"/>
    <property type="match status" value="1"/>
</dbReference>
<dbReference type="InterPro" id="IPR048015">
    <property type="entry name" value="NTP-PPase_MazG-like_N"/>
</dbReference>
<evidence type="ECO:0000259" key="2">
    <source>
        <dbReference type="Pfam" id="PF03819"/>
    </source>
</evidence>
<dbReference type="GO" id="GO:0046081">
    <property type="term" value="P:dUTP catabolic process"/>
    <property type="evidence" value="ECO:0007669"/>
    <property type="project" value="TreeGrafter"/>
</dbReference>
<sequence>MSLTLLATTHRVAPGLLTWKAWEALRSAARVRVRAGHPLLPYLRDAGIAPEEVAAPDARDLVAAARREEVVWVAAPEGDEALMREVGTLVLNDPLDVEVLHGSYDLPGARLLDLVAVMETLRRECPWDREQTHETLAPYLLEEAYEVLDTIESGDLGALREELGDVLLQVAFHSVVASERADETAFTVDDVAGGIVDKLVRRHPHVFADVSVSGADEVDANWEQIKAAERAAKSGDEASALDGVPMGQPALSLAAQLQRRARRMGAPGDLAPAANGALTSGNGPENGAESGAGNGPDAGSDLGVRLFALVREAGEQGLDPEAELRAVSRVFRDRVRVWERRGRDA</sequence>
<dbReference type="Gene3D" id="1.10.287.1080">
    <property type="entry name" value="MazG-like"/>
    <property type="match status" value="2"/>
</dbReference>
<proteinExistence type="predicted"/>
<reference evidence="3 4" key="1">
    <citation type="submission" date="2019-11" db="EMBL/GenBank/DDBJ databases">
        <authorList>
            <person name="Cao P."/>
        </authorList>
    </citation>
    <scope>NUCLEOTIDE SEQUENCE [LARGE SCALE GENOMIC DNA]</scope>
    <source>
        <strain evidence="3 4">NEAU-AAG5</strain>
    </source>
</reference>
<dbReference type="RefSeq" id="WP_156219080.1">
    <property type="nucleotide sequence ID" value="NZ_WOFH01000009.1"/>
</dbReference>
<feature type="region of interest" description="Disordered" evidence="1">
    <location>
        <begin position="262"/>
        <end position="299"/>
    </location>
</feature>
<accession>A0A7K1L6E1</accession>
<evidence type="ECO:0000313" key="3">
    <source>
        <dbReference type="EMBL" id="MUN39959.1"/>
    </source>
</evidence>
<dbReference type="Proteomes" id="UP000432015">
    <property type="component" value="Unassembled WGS sequence"/>
</dbReference>
<evidence type="ECO:0000256" key="1">
    <source>
        <dbReference type="SAM" id="MobiDB-lite"/>
    </source>
</evidence>
<protein>
    <submittedName>
        <fullName evidence="3">MazG family protein</fullName>
    </submittedName>
</protein>
<dbReference type="InterPro" id="IPR004518">
    <property type="entry name" value="MazG-like_dom"/>
</dbReference>
<dbReference type="InterPro" id="IPR011551">
    <property type="entry name" value="NTP_PyrPHydrolase_MazG"/>
</dbReference>
<dbReference type="GO" id="GO:0006203">
    <property type="term" value="P:dGTP catabolic process"/>
    <property type="evidence" value="ECO:0007669"/>
    <property type="project" value="TreeGrafter"/>
</dbReference>
<name>A0A7K1L6E1_9ACTN</name>
<dbReference type="PANTHER" id="PTHR30522:SF0">
    <property type="entry name" value="NUCLEOSIDE TRIPHOSPHATE PYROPHOSPHOHYDROLASE"/>
    <property type="match status" value="1"/>
</dbReference>